<keyword evidence="1" id="KW-0812">Transmembrane</keyword>
<dbReference type="RefSeq" id="WP_012961029.1">
    <property type="nucleotide sequence ID" value="NC_013792.1"/>
</dbReference>
<dbReference type="HOGENOM" id="CLU_382508_0_0_9"/>
<dbReference type="InterPro" id="IPR008258">
    <property type="entry name" value="Transglycosylase_SLT_dom_1"/>
</dbReference>
<evidence type="ECO:0000259" key="3">
    <source>
        <dbReference type="Pfam" id="PF01551"/>
    </source>
</evidence>
<dbReference type="KEGG" id="bpf:BpOF4_20599"/>
<organism evidence="4 5">
    <name type="scientific">Alkalihalophilus pseudofirmus (strain ATCC BAA-2126 / JCM 17055 / OF4)</name>
    <name type="common">Bacillus pseudofirmus</name>
    <dbReference type="NCBI Taxonomy" id="398511"/>
    <lineage>
        <taxon>Bacteria</taxon>
        <taxon>Bacillati</taxon>
        <taxon>Bacillota</taxon>
        <taxon>Bacilli</taxon>
        <taxon>Bacillales</taxon>
        <taxon>Bacillaceae</taxon>
        <taxon>Alkalihalophilus</taxon>
    </lineage>
</organism>
<dbReference type="Gene3D" id="1.10.530.10">
    <property type="match status" value="1"/>
</dbReference>
<geneLocation type="plasmid" evidence="4 5">
    <name>pBpOF4-01</name>
</geneLocation>
<feature type="domain" description="Transglycosylase SLT" evidence="2">
    <location>
        <begin position="435"/>
        <end position="536"/>
    </location>
</feature>
<dbReference type="Gene3D" id="2.70.70.10">
    <property type="entry name" value="Glucose Permease (Domain IIA)"/>
    <property type="match status" value="1"/>
</dbReference>
<proteinExistence type="predicted"/>
<evidence type="ECO:0000313" key="5">
    <source>
        <dbReference type="Proteomes" id="UP000001544"/>
    </source>
</evidence>
<dbReference type="SUPFAM" id="SSF53955">
    <property type="entry name" value="Lysozyme-like"/>
    <property type="match status" value="1"/>
</dbReference>
<accession>D3G189</accession>
<dbReference type="Pfam" id="PF01551">
    <property type="entry name" value="Peptidase_M23"/>
    <property type="match status" value="1"/>
</dbReference>
<dbReference type="EMBL" id="CP001879">
    <property type="protein sequence ID" value="ADC52115.1"/>
    <property type="molecule type" value="Genomic_DNA"/>
</dbReference>
<dbReference type="CDD" id="cd12797">
    <property type="entry name" value="M23_peptidase"/>
    <property type="match status" value="1"/>
</dbReference>
<dbReference type="Proteomes" id="UP000001544">
    <property type="component" value="Plasmid pBpOF4-01"/>
</dbReference>
<dbReference type="InterPro" id="IPR011055">
    <property type="entry name" value="Dup_hybrid_motif"/>
</dbReference>
<feature type="domain" description="M23ase beta-sheet core" evidence="3">
    <location>
        <begin position="600"/>
        <end position="703"/>
    </location>
</feature>
<dbReference type="CDD" id="cd16896">
    <property type="entry name" value="LT_Slt70-like"/>
    <property type="match status" value="1"/>
</dbReference>
<dbReference type="InterPro" id="IPR016047">
    <property type="entry name" value="M23ase_b-sheet_dom"/>
</dbReference>
<dbReference type="InterPro" id="IPR023346">
    <property type="entry name" value="Lysozyme-like_dom_sf"/>
</dbReference>
<dbReference type="eggNOG" id="COG0741">
    <property type="taxonomic scope" value="Bacteria"/>
</dbReference>
<feature type="transmembrane region" description="Helical" evidence="1">
    <location>
        <begin position="62"/>
        <end position="85"/>
    </location>
</feature>
<protein>
    <submittedName>
        <fullName evidence="4">SPbeta phage protein, lytic transglycosylase</fullName>
    </submittedName>
</protein>
<dbReference type="eggNOG" id="COG0739">
    <property type="taxonomic scope" value="Bacteria"/>
</dbReference>
<keyword evidence="4" id="KW-0614">Plasmid</keyword>
<dbReference type="Pfam" id="PF01464">
    <property type="entry name" value="SLT"/>
    <property type="match status" value="1"/>
</dbReference>
<evidence type="ECO:0000259" key="2">
    <source>
        <dbReference type="Pfam" id="PF01464"/>
    </source>
</evidence>
<keyword evidence="5" id="KW-1185">Reference proteome</keyword>
<evidence type="ECO:0000256" key="1">
    <source>
        <dbReference type="SAM" id="Phobius"/>
    </source>
</evidence>
<evidence type="ECO:0000313" key="4">
    <source>
        <dbReference type="EMBL" id="ADC52115.1"/>
    </source>
</evidence>
<gene>
    <name evidence="4" type="ordered locus">BpOF4_20599</name>
</gene>
<dbReference type="PANTHER" id="PTHR37423:SF2">
    <property type="entry name" value="MEMBRANE-BOUND LYTIC MUREIN TRANSGLYCOSYLASE C"/>
    <property type="match status" value="1"/>
</dbReference>
<sequence length="723" mass="79847">MSQENKGSSNDIAKGALGTAGKGVGKGVNLGRAAQSVASGAKLIKLVAGALVKAGALLAKPIVLFFGCLGCLFIIIAVVVLLLIASIPFADFFLKGGERNAAEEYYDTAMVEGIKTNHRHMVAPLRGAFAYTGTWNYEGLEFNDLNDTDWMYRLEEALIPSHAITLALLYNKLSNEKKPEWHKQKVSAINADGEREEFVPNKLVDKEGNISERNKILLDNYARDEALEYYFHHLGGKGLQLTFMHATASDEIERTYTYSQETGTETVTESTMPPRQYVSNVRALYKSVDIPMVKTTTAKRETSRSCYTVTSGEGEDETSVQYCDITYKEYDIWVIDTSTDPEDLVREDPLYILRHLLITAEEGDRTELFHPRDLRIAFEIMKTADPDFPDVEVNFNALTKCYEEKGSIERCLVEVGGGFDMFFFGGGYCTGEFSEYINEASEAFGVDASLIAAIIEVESTWDPTAGSDKGARGLMQLMPLIINYYGVQDPWDPRENIMGGTQYLRDNLNRYGGDLDKAIAAYNAGETAVNRWVREGTWPNIPFTETRNYVPKVKNAIEKLSGDMCEAVEGEVVLAGSMACPMIHPNLRLASPFGMRWGRLHGGMDLGTGQIPTPIYAVMDGVVDRAHHRGSLGYQVTIRHGNVVNGQSFYTVYGHLQPGSIQVRSGQTVKAGTMLAIMGGSGSSGGNNDYDKHLHFETHVGGEWGNYKRNPASLGFNYKACIR</sequence>
<keyword evidence="1" id="KW-1133">Transmembrane helix</keyword>
<dbReference type="AlphaFoldDB" id="D3G189"/>
<dbReference type="SUPFAM" id="SSF51261">
    <property type="entry name" value="Duplicated hybrid motif"/>
    <property type="match status" value="1"/>
</dbReference>
<dbReference type="CAZy" id="GH23">
    <property type="family name" value="Glycoside Hydrolase Family 23"/>
</dbReference>
<dbReference type="PANTHER" id="PTHR37423">
    <property type="entry name" value="SOLUBLE LYTIC MUREIN TRANSGLYCOSYLASE-RELATED"/>
    <property type="match status" value="1"/>
</dbReference>
<name>D3G189_ALKPO</name>
<keyword evidence="1" id="KW-0472">Membrane</keyword>
<reference evidence="4 5" key="1">
    <citation type="journal article" date="2011" name="Environ. Microbiol.">
        <title>Genome of alkaliphilic Bacillus pseudofirmus OF4 reveals adaptations that support the ability to grow in an external pH range from 7.5 to 11.4.</title>
        <authorList>
            <person name="Janto B."/>
            <person name="Ahmed A."/>
            <person name="Ito M."/>
            <person name="Liu J."/>
            <person name="Hicks D.B."/>
            <person name="Pagni S."/>
            <person name="Fackelmayer O.J."/>
            <person name="Smith T.A."/>
            <person name="Earl J."/>
            <person name="Elbourne L.D."/>
            <person name="Hassan K."/>
            <person name="Paulsen I.T."/>
            <person name="Kolsto A.B."/>
            <person name="Tourasse N.J."/>
            <person name="Ehrlich G.D."/>
            <person name="Boissy R."/>
            <person name="Ivey D.M."/>
            <person name="Li G."/>
            <person name="Xue Y."/>
            <person name="Ma Y."/>
            <person name="Hu F.Z."/>
            <person name="Krulwich T.A."/>
        </authorList>
    </citation>
    <scope>NUCLEOTIDE SEQUENCE [LARGE SCALE GENOMIC DNA]</scope>
    <source>
        <strain evidence="5">ATCC BAA-2126 / JCM 17055 / OF4</strain>
    </source>
</reference>